<dbReference type="EMBL" id="AP027059">
    <property type="protein sequence ID" value="BDU50961.1"/>
    <property type="molecule type" value="Genomic_DNA"/>
</dbReference>
<feature type="domain" description="GH15-like" evidence="1">
    <location>
        <begin position="269"/>
        <end position="579"/>
    </location>
</feature>
<accession>A0AAU9DBW7</accession>
<dbReference type="SUPFAM" id="SSF48208">
    <property type="entry name" value="Six-hairpin glycosidases"/>
    <property type="match status" value="1"/>
</dbReference>
<reference evidence="2 3" key="1">
    <citation type="submission" date="2022-11" db="EMBL/GenBank/DDBJ databases">
        <title>Haliovirga abyssi gen. nov., sp. nov., a mesophilic fermentative bacterium isolated from the Iheya North hydrothermal field and the proposal of Haliovirgaceae fam. nov.</title>
        <authorList>
            <person name="Miyazaki U."/>
            <person name="Tame A."/>
            <person name="Miyazaki J."/>
            <person name="Takai K."/>
            <person name="Sawayama S."/>
            <person name="Kitajima M."/>
            <person name="Okamoto A."/>
            <person name="Nakagawa S."/>
        </authorList>
    </citation>
    <scope>NUCLEOTIDE SEQUENCE [LARGE SCALE GENOMIC DNA]</scope>
    <source>
        <strain evidence="2 3">IC12</strain>
    </source>
</reference>
<dbReference type="RefSeq" id="WP_307903808.1">
    <property type="nucleotide sequence ID" value="NZ_AP027059.1"/>
</dbReference>
<dbReference type="InterPro" id="IPR012341">
    <property type="entry name" value="6hp_glycosidase-like_sf"/>
</dbReference>
<dbReference type="GO" id="GO:0004553">
    <property type="term" value="F:hydrolase activity, hydrolyzing O-glycosyl compounds"/>
    <property type="evidence" value="ECO:0007669"/>
    <property type="project" value="TreeGrafter"/>
</dbReference>
<evidence type="ECO:0000313" key="2">
    <source>
        <dbReference type="EMBL" id="BDU50961.1"/>
    </source>
</evidence>
<keyword evidence="3" id="KW-1185">Reference proteome</keyword>
<proteinExistence type="predicted"/>
<dbReference type="AlphaFoldDB" id="A0AAU9DBW7"/>
<name>A0AAU9DBW7_9FUSO</name>
<evidence type="ECO:0000313" key="3">
    <source>
        <dbReference type="Proteomes" id="UP001321582"/>
    </source>
</evidence>
<dbReference type="KEGG" id="haby:HLVA_15300"/>
<dbReference type="PANTHER" id="PTHR31616">
    <property type="entry name" value="TREHALASE"/>
    <property type="match status" value="1"/>
</dbReference>
<evidence type="ECO:0000259" key="1">
    <source>
        <dbReference type="Pfam" id="PF00723"/>
    </source>
</evidence>
<dbReference type="Proteomes" id="UP001321582">
    <property type="component" value="Chromosome"/>
</dbReference>
<dbReference type="InterPro" id="IPR011613">
    <property type="entry name" value="GH15-like"/>
</dbReference>
<dbReference type="GO" id="GO:0005975">
    <property type="term" value="P:carbohydrate metabolic process"/>
    <property type="evidence" value="ECO:0007669"/>
    <property type="project" value="InterPro"/>
</dbReference>
<gene>
    <name evidence="2" type="ORF">HLVA_15300</name>
</gene>
<dbReference type="Pfam" id="PF00723">
    <property type="entry name" value="Glyco_hydro_15"/>
    <property type="match status" value="1"/>
</dbReference>
<organism evidence="2 3">
    <name type="scientific">Haliovirga abyssi</name>
    <dbReference type="NCBI Taxonomy" id="2996794"/>
    <lineage>
        <taxon>Bacteria</taxon>
        <taxon>Fusobacteriati</taxon>
        <taxon>Fusobacteriota</taxon>
        <taxon>Fusobacteriia</taxon>
        <taxon>Fusobacteriales</taxon>
        <taxon>Haliovirgaceae</taxon>
        <taxon>Haliovirga</taxon>
    </lineage>
</organism>
<sequence>MAREIVLGNENLILTYDSNLCIRDIYFPHIGEENHLEEDKNRIGFWVDGKFSWVDEEWEKNIKYMKDSLVSDIVASTEYLNIKIREKSTVHYKKNIFLRKIEVENLNKEDKEIMVFFHHNLKLYGKNKNNTGLYDPITKGIIQYKKRRYFIFNGMVDGQSMYEYNIENITLGEGYNYKDAEDGKLEMNSIAQGRINSLFSLKTFIKANSKKTFYYWIGAGKNFEDMRELNNFVLSRGIENLIEETDNFWKNFINKRELDFSNLDYKFKDLFKKSIMVIKSHINENGALISSVDYEHVQFNRDTYNYIWPREAALGAMALDEAGYTEVSRRIFKFLTSVITKGGFFWNKYHSNGSMASSSHSWIVKGELQLPIQEDHTSMLLIALYKHYKISKDMKFIEDIYDDLIEPSLNFLVEYINEGTKMPFSSYDIWEEKKGIHFYTIASIYEALVVSKEFIEIFDRDGLREKIDKSINYLDNLFEKFWIEKEKRFVTTITENGDREDKKDIKYDSSMLLTLLFDNFYDKYKERLLLTSEKTVDKLWIKSEIGGMARFNNDRYHQLTRDIKNIPGNPWVYTTLLAGFYYLKIDNFEKVKEILEWAEDKTLDSGILAEQVHPHTGESISIAPYILSHSMYILLVNEYVKKTGKKLIGNV</sequence>
<dbReference type="Gene3D" id="1.50.10.10">
    <property type="match status" value="1"/>
</dbReference>
<dbReference type="PANTHER" id="PTHR31616:SF13">
    <property type="entry name" value="GLUCAN 1,4-ALPHA-GLUCOSIDASE"/>
    <property type="match status" value="1"/>
</dbReference>
<protein>
    <submittedName>
        <fullName evidence="2">Glucan 1,3-alpha-glucosidase</fullName>
    </submittedName>
</protein>
<dbReference type="InterPro" id="IPR008928">
    <property type="entry name" value="6-hairpin_glycosidase_sf"/>
</dbReference>